<dbReference type="Proteomes" id="UP000235388">
    <property type="component" value="Unassembled WGS sequence"/>
</dbReference>
<dbReference type="EMBL" id="PGCJ01000010">
    <property type="protein sequence ID" value="PLW57463.1"/>
    <property type="molecule type" value="Genomic_DNA"/>
</dbReference>
<comment type="caution">
    <text evidence="1">The sequence shown here is derived from an EMBL/GenBank/DDBJ whole genome shotgun (WGS) entry which is preliminary data.</text>
</comment>
<dbReference type="PANTHER" id="PTHR47501">
    <property type="entry name" value="TRANSPOSASE-RELATED"/>
    <property type="match status" value="1"/>
</dbReference>
<keyword evidence="2" id="KW-1185">Reference proteome</keyword>
<evidence type="ECO:0000313" key="1">
    <source>
        <dbReference type="EMBL" id="PLW57463.1"/>
    </source>
</evidence>
<accession>A0A2N5W5G6</accession>
<name>A0A2N5W5G6_9BASI</name>
<protein>
    <submittedName>
        <fullName evidence="1">Uncharacterized protein</fullName>
    </submittedName>
</protein>
<sequence length="92" mass="10655">MSASKSDEKQTGLTVFLKPTFVNCVLNQLLMMWQIRQALPWSQIEDPFLRTAFQFSNPKAVLYGRQWSADEAKKLYSVLKSHVFDELNNLDT</sequence>
<dbReference type="PANTHER" id="PTHR47501:SF5">
    <property type="entry name" value="HAT C-TERMINAL DIMERISATION DOMAIN-CONTAINING PROTEIN"/>
    <property type="match status" value="1"/>
</dbReference>
<dbReference type="AlphaFoldDB" id="A0A2N5W5G6"/>
<gene>
    <name evidence="1" type="ORF">PCANC_02671</name>
</gene>
<dbReference type="OrthoDB" id="2506420at2759"/>
<proteinExistence type="predicted"/>
<evidence type="ECO:0000313" key="2">
    <source>
        <dbReference type="Proteomes" id="UP000235388"/>
    </source>
</evidence>
<reference evidence="1 2" key="1">
    <citation type="submission" date="2017-11" db="EMBL/GenBank/DDBJ databases">
        <title>De novo assembly and phasing of dikaryotic genomes from two isolates of Puccinia coronata f. sp. avenae, the causal agent of oat crown rust.</title>
        <authorList>
            <person name="Miller M.E."/>
            <person name="Zhang Y."/>
            <person name="Omidvar V."/>
            <person name="Sperschneider J."/>
            <person name="Schwessinger B."/>
            <person name="Raley C."/>
            <person name="Palmer J.M."/>
            <person name="Garnica D."/>
            <person name="Upadhyaya N."/>
            <person name="Rathjen J."/>
            <person name="Taylor J.M."/>
            <person name="Park R.F."/>
            <person name="Dodds P.N."/>
            <person name="Hirsch C.D."/>
            <person name="Kianian S.F."/>
            <person name="Figueroa M."/>
        </authorList>
    </citation>
    <scope>NUCLEOTIDE SEQUENCE [LARGE SCALE GENOMIC DNA]</scope>
    <source>
        <strain evidence="1">12NC29</strain>
    </source>
</reference>
<organism evidence="1 2">
    <name type="scientific">Puccinia coronata f. sp. avenae</name>
    <dbReference type="NCBI Taxonomy" id="200324"/>
    <lineage>
        <taxon>Eukaryota</taxon>
        <taxon>Fungi</taxon>
        <taxon>Dikarya</taxon>
        <taxon>Basidiomycota</taxon>
        <taxon>Pucciniomycotina</taxon>
        <taxon>Pucciniomycetes</taxon>
        <taxon>Pucciniales</taxon>
        <taxon>Pucciniaceae</taxon>
        <taxon>Puccinia</taxon>
    </lineage>
</organism>